<feature type="transmembrane region" description="Helical" evidence="8">
    <location>
        <begin position="324"/>
        <end position="341"/>
    </location>
</feature>
<evidence type="ECO:0000256" key="7">
    <source>
        <dbReference type="ARBA" id="ARBA00023136"/>
    </source>
</evidence>
<dbReference type="Pfam" id="PF13231">
    <property type="entry name" value="PMT_2"/>
    <property type="match status" value="1"/>
</dbReference>
<feature type="transmembrane region" description="Helical" evidence="8">
    <location>
        <begin position="141"/>
        <end position="159"/>
    </location>
</feature>
<dbReference type="GO" id="GO:0010041">
    <property type="term" value="P:response to iron(III) ion"/>
    <property type="evidence" value="ECO:0007669"/>
    <property type="project" value="TreeGrafter"/>
</dbReference>
<evidence type="ECO:0000256" key="6">
    <source>
        <dbReference type="ARBA" id="ARBA00022989"/>
    </source>
</evidence>
<feature type="transmembrane region" description="Helical" evidence="8">
    <location>
        <begin position="207"/>
        <end position="230"/>
    </location>
</feature>
<dbReference type="PANTHER" id="PTHR33908:SF3">
    <property type="entry name" value="UNDECAPRENYL PHOSPHATE-ALPHA-4-AMINO-4-DEOXY-L-ARABINOSE ARABINOSYL TRANSFERASE"/>
    <property type="match status" value="1"/>
</dbReference>
<keyword evidence="7 8" id="KW-0472">Membrane</keyword>
<dbReference type="PANTHER" id="PTHR33908">
    <property type="entry name" value="MANNOSYLTRANSFERASE YKCB-RELATED"/>
    <property type="match status" value="1"/>
</dbReference>
<reference evidence="10 11" key="1">
    <citation type="submission" date="2020-04" db="EMBL/GenBank/DDBJ databases">
        <title>Molecular characterization of pseudomonads from Agaricus bisporus reveal novel blotch 2 pathogens in Western Europe.</title>
        <authorList>
            <person name="Taparia T."/>
            <person name="Krijger M."/>
            <person name="Haynes E."/>
            <person name="Elpinstone J.G."/>
            <person name="Noble R."/>
            <person name="Van Der Wolf J."/>
        </authorList>
    </citation>
    <scope>NUCLEOTIDE SEQUENCE [LARGE SCALE GENOMIC DNA]</scope>
    <source>
        <strain evidence="10 11">IPO3746</strain>
    </source>
</reference>
<accession>A0A7Y8DUH9</accession>
<evidence type="ECO:0000313" key="11">
    <source>
        <dbReference type="Proteomes" id="UP000549134"/>
    </source>
</evidence>
<dbReference type="Proteomes" id="UP000549134">
    <property type="component" value="Unassembled WGS sequence"/>
</dbReference>
<feature type="transmembrane region" description="Helical" evidence="8">
    <location>
        <begin position="260"/>
        <end position="287"/>
    </location>
</feature>
<dbReference type="RefSeq" id="WP_016974452.1">
    <property type="nucleotide sequence ID" value="NZ_CP020369.1"/>
</dbReference>
<feature type="transmembrane region" description="Helical" evidence="8">
    <location>
        <begin position="299"/>
        <end position="317"/>
    </location>
</feature>
<dbReference type="GeneID" id="55847840"/>
<evidence type="ECO:0000256" key="5">
    <source>
        <dbReference type="ARBA" id="ARBA00022692"/>
    </source>
</evidence>
<dbReference type="EMBL" id="JACAQK010000041">
    <property type="protein sequence ID" value="NWD40055.1"/>
    <property type="molecule type" value="Genomic_DNA"/>
</dbReference>
<protein>
    <submittedName>
        <fullName evidence="10">Glycosyltransferase family 39 protein</fullName>
    </submittedName>
</protein>
<sequence>MNKLHPPLLTSSIRHQSLGLGLLGLVLFIVGNWHQAIIGFDSRFVVFAQEMLRHGPSFFPTTYGQPYADYLATSTLLTWLFSLPVGEVNSFTAWLPTAIASAFIVTLVYRLTAPYSTRWGLLSIAMLLLSSTFISETRAVSLDQMLAAVALAVFYLGYAHDHFGSPKRLHWLFLLLILGFAIRGPIGLVIPTGVLCSYYLLNRQWRQLFTFGLLALALLAACVGLLLLLAKLSGGEEFMQDVIRMQFLGRMDGTEGSSGVLYYFTSSLGNYALAYPLALLVLLAVAIGGRRAPGPSLQLVLYCAAAGVLVMVGLSVPQAKKARYILPMLPMAAIIAAYPFQVTQGRFFAFLRGLMLTLWTLFPALLVIGLVVARKRYPEQLSSLGLIFTLLAVLQVIALLGLLKSRWRPLAPAFAAVLALWSTYIVVVEPLERSLYDTRTFTLAVKAKIAEQPAPVVLHGLGKDAKAIKFMVNFNCDKVPLFTQTTADLAPLQAPVWLVMSAQDFEKVQDPRLRGLTPALSGEFDKDPYVLLHLVKAPAP</sequence>
<feature type="transmembrane region" description="Helical" evidence="8">
    <location>
        <begin position="347"/>
        <end position="372"/>
    </location>
</feature>
<evidence type="ECO:0000313" key="10">
    <source>
        <dbReference type="EMBL" id="NWD40055.1"/>
    </source>
</evidence>
<feature type="transmembrane region" description="Helical" evidence="8">
    <location>
        <begin position="119"/>
        <end position="135"/>
    </location>
</feature>
<keyword evidence="3" id="KW-0328">Glycosyltransferase</keyword>
<dbReference type="GO" id="GO:0005886">
    <property type="term" value="C:plasma membrane"/>
    <property type="evidence" value="ECO:0007669"/>
    <property type="project" value="UniProtKB-SubCell"/>
</dbReference>
<evidence type="ECO:0000259" key="9">
    <source>
        <dbReference type="Pfam" id="PF13231"/>
    </source>
</evidence>
<dbReference type="AlphaFoldDB" id="A0A7Y8DUH9"/>
<comment type="subcellular location">
    <subcellularLocation>
        <location evidence="1">Cell membrane</location>
        <topology evidence="1">Multi-pass membrane protein</topology>
    </subcellularLocation>
</comment>
<keyword evidence="5 8" id="KW-0812">Transmembrane</keyword>
<evidence type="ECO:0000256" key="8">
    <source>
        <dbReference type="SAM" id="Phobius"/>
    </source>
</evidence>
<name>A0A7Y8DUH9_PSETO</name>
<organism evidence="10 11">
    <name type="scientific">Pseudomonas tolaasii</name>
    <dbReference type="NCBI Taxonomy" id="29442"/>
    <lineage>
        <taxon>Bacteria</taxon>
        <taxon>Pseudomonadati</taxon>
        <taxon>Pseudomonadota</taxon>
        <taxon>Gammaproteobacteria</taxon>
        <taxon>Pseudomonadales</taxon>
        <taxon>Pseudomonadaceae</taxon>
        <taxon>Pseudomonas</taxon>
    </lineage>
</organism>
<dbReference type="GO" id="GO:0009103">
    <property type="term" value="P:lipopolysaccharide biosynthetic process"/>
    <property type="evidence" value="ECO:0007669"/>
    <property type="project" value="UniProtKB-ARBA"/>
</dbReference>
<feature type="transmembrane region" description="Helical" evidence="8">
    <location>
        <begin position="20"/>
        <end position="46"/>
    </location>
</feature>
<keyword evidence="4 10" id="KW-0808">Transferase</keyword>
<dbReference type="InterPro" id="IPR038731">
    <property type="entry name" value="RgtA/B/C-like"/>
</dbReference>
<evidence type="ECO:0000256" key="4">
    <source>
        <dbReference type="ARBA" id="ARBA00022679"/>
    </source>
</evidence>
<dbReference type="InterPro" id="IPR050297">
    <property type="entry name" value="LipidA_mod_glycosyltrf_83"/>
</dbReference>
<feature type="transmembrane region" description="Helical" evidence="8">
    <location>
        <begin position="409"/>
        <end position="427"/>
    </location>
</feature>
<feature type="domain" description="Glycosyltransferase RgtA/B/C/D-like" evidence="9">
    <location>
        <begin position="79"/>
        <end position="220"/>
    </location>
</feature>
<evidence type="ECO:0000256" key="2">
    <source>
        <dbReference type="ARBA" id="ARBA00022475"/>
    </source>
</evidence>
<feature type="transmembrane region" description="Helical" evidence="8">
    <location>
        <begin position="91"/>
        <end position="112"/>
    </location>
</feature>
<keyword evidence="6 8" id="KW-1133">Transmembrane helix</keyword>
<dbReference type="GO" id="GO:0016763">
    <property type="term" value="F:pentosyltransferase activity"/>
    <property type="evidence" value="ECO:0007669"/>
    <property type="project" value="TreeGrafter"/>
</dbReference>
<proteinExistence type="predicted"/>
<evidence type="ECO:0000256" key="1">
    <source>
        <dbReference type="ARBA" id="ARBA00004651"/>
    </source>
</evidence>
<feature type="transmembrane region" description="Helical" evidence="8">
    <location>
        <begin position="384"/>
        <end position="403"/>
    </location>
</feature>
<gene>
    <name evidence="10" type="ORF">HX787_29785</name>
</gene>
<keyword evidence="2" id="KW-1003">Cell membrane</keyword>
<comment type="caution">
    <text evidence="10">The sequence shown here is derived from an EMBL/GenBank/DDBJ whole genome shotgun (WGS) entry which is preliminary data.</text>
</comment>
<feature type="transmembrane region" description="Helical" evidence="8">
    <location>
        <begin position="171"/>
        <end position="201"/>
    </location>
</feature>
<evidence type="ECO:0000256" key="3">
    <source>
        <dbReference type="ARBA" id="ARBA00022676"/>
    </source>
</evidence>